<gene>
    <name evidence="1" type="ORF">AB4874_16010</name>
</gene>
<dbReference type="RefSeq" id="WP_368392723.1">
    <property type="nucleotide sequence ID" value="NZ_JBFRYC010000012.1"/>
</dbReference>
<accession>A0ABV3TNM7</accession>
<dbReference type="Proteomes" id="UP001557465">
    <property type="component" value="Unassembled WGS sequence"/>
</dbReference>
<protein>
    <submittedName>
        <fullName evidence="1">Uncharacterized protein</fullName>
    </submittedName>
</protein>
<dbReference type="EMBL" id="JBFRYC010000012">
    <property type="protein sequence ID" value="MEX1663131.1"/>
    <property type="molecule type" value="Genomic_DNA"/>
</dbReference>
<keyword evidence="2" id="KW-1185">Reference proteome</keyword>
<evidence type="ECO:0000313" key="2">
    <source>
        <dbReference type="Proteomes" id="UP001557465"/>
    </source>
</evidence>
<evidence type="ECO:0000313" key="1">
    <source>
        <dbReference type="EMBL" id="MEX1663131.1"/>
    </source>
</evidence>
<name>A0ABV3TNM7_9RHOB</name>
<organism evidence="1 2">
    <name type="scientific">Thioclava arctica</name>
    <dbReference type="NCBI Taxonomy" id="3238301"/>
    <lineage>
        <taxon>Bacteria</taxon>
        <taxon>Pseudomonadati</taxon>
        <taxon>Pseudomonadota</taxon>
        <taxon>Alphaproteobacteria</taxon>
        <taxon>Rhodobacterales</taxon>
        <taxon>Paracoccaceae</taxon>
        <taxon>Thioclava</taxon>
    </lineage>
</organism>
<proteinExistence type="predicted"/>
<comment type="caution">
    <text evidence="1">The sequence shown here is derived from an EMBL/GenBank/DDBJ whole genome shotgun (WGS) entry which is preliminary data.</text>
</comment>
<reference evidence="1 2" key="1">
    <citation type="journal article" date="2011" name="Int. J. Syst. Evol. Microbiol.">
        <title>Zhongshania antarctica gen. nov., sp. nov. and Zhongshania guokunii sp. nov., gammaproteobacteria respectively isolated from coastal attached (fast) ice and surface seawater of the Antarctic.</title>
        <authorList>
            <person name="Li H.J."/>
            <person name="Zhang X.Y."/>
            <person name="Chen C.X."/>
            <person name="Zhang Y.J."/>
            <person name="Gao Z.M."/>
            <person name="Yu Y."/>
            <person name="Chen X.L."/>
            <person name="Chen B."/>
            <person name="Zhang Y.Z."/>
        </authorList>
    </citation>
    <scope>NUCLEOTIDE SEQUENCE [LARGE SCALE GENOMIC DNA]</scope>
    <source>
        <strain evidence="1 2">15-R06ZXC-3</strain>
    </source>
</reference>
<sequence>MHYPASTTDTKATAIAAIETARIVEAALAESTVDLRQDAQPVRAMFDAFRAGILYDEAEEPALDALSAHVLGTLSDRVPGYRQIALNYNTDNYFFLDGDLESIRKLWEQLRLFRSLRQKVIDQLAAEQHLSALRHRRFTSALE</sequence>